<name>A0ABQ4K9H4_9BACI</name>
<accession>A0ABQ4K9H4</accession>
<organism evidence="2 3">
    <name type="scientific">Siminovitchia fordii</name>
    <dbReference type="NCBI Taxonomy" id="254759"/>
    <lineage>
        <taxon>Bacteria</taxon>
        <taxon>Bacillati</taxon>
        <taxon>Bacillota</taxon>
        <taxon>Bacilli</taxon>
        <taxon>Bacillales</taxon>
        <taxon>Bacillaceae</taxon>
        <taxon>Siminovitchia</taxon>
    </lineage>
</organism>
<feature type="domain" description="FAD dependent oxidoreductase" evidence="1">
    <location>
        <begin position="27"/>
        <end position="379"/>
    </location>
</feature>
<keyword evidence="3" id="KW-1185">Reference proteome</keyword>
<dbReference type="Gene3D" id="3.50.50.60">
    <property type="entry name" value="FAD/NAD(P)-binding domain"/>
    <property type="match status" value="1"/>
</dbReference>
<evidence type="ECO:0000313" key="2">
    <source>
        <dbReference type="EMBL" id="GIN22358.1"/>
    </source>
</evidence>
<reference evidence="2 3" key="1">
    <citation type="submission" date="2021-03" db="EMBL/GenBank/DDBJ databases">
        <title>Antimicrobial resistance genes in bacteria isolated from Japanese honey, and their potential for conferring macrolide and lincosamide resistance in the American foulbrood pathogen Paenibacillus larvae.</title>
        <authorList>
            <person name="Okamoto M."/>
            <person name="Kumagai M."/>
            <person name="Kanamori H."/>
            <person name="Takamatsu D."/>
        </authorList>
    </citation>
    <scope>NUCLEOTIDE SEQUENCE [LARGE SCALE GENOMIC DNA]</scope>
    <source>
        <strain evidence="2 3">J1TS3</strain>
    </source>
</reference>
<dbReference type="EMBL" id="BOQT01000016">
    <property type="protein sequence ID" value="GIN22358.1"/>
    <property type="molecule type" value="Genomic_DNA"/>
</dbReference>
<dbReference type="PANTHER" id="PTHR13847:SF281">
    <property type="entry name" value="FAD DEPENDENT OXIDOREDUCTASE DOMAIN-CONTAINING PROTEIN"/>
    <property type="match status" value="1"/>
</dbReference>
<dbReference type="Gene3D" id="3.30.9.10">
    <property type="entry name" value="D-Amino Acid Oxidase, subunit A, domain 2"/>
    <property type="match status" value="1"/>
</dbReference>
<dbReference type="InterPro" id="IPR006076">
    <property type="entry name" value="FAD-dep_OxRdtase"/>
</dbReference>
<dbReference type="PANTHER" id="PTHR13847">
    <property type="entry name" value="SARCOSINE DEHYDROGENASE-RELATED"/>
    <property type="match status" value="1"/>
</dbReference>
<dbReference type="Pfam" id="PF01266">
    <property type="entry name" value="DAO"/>
    <property type="match status" value="1"/>
</dbReference>
<gene>
    <name evidence="2" type="ORF">J1TS3_34920</name>
</gene>
<dbReference type="Proteomes" id="UP000680279">
    <property type="component" value="Unassembled WGS sequence"/>
</dbReference>
<sequence length="425" mass="47708">MDSLSMWEATAGERKQRPTLQGDRHCDVVVIGAGYTGLSTAYHLQEKGHKTVVLEKYHVGFGASGRNGGELLTGFQGTMESWVAKKGMETAKAMWQMSLDSIDITEHIIKEHGIDCDFVRNGDIRPAFKLSHLDKFKREQEYMAKVFDFHELNVLDKDEMKSEVNTSFYHGARTNERGAHFHPLKFARGLADLAEERGAIIYEHSEALKIERKGKVVVTTEKGRVLADEVVIVTNAYAGNLNKTIKGSVVPVESIMIATEPLTEELMKEMIPNNRAASDSKNLLYYFRRTRDNRMAFGGSGRAFSKRDQLRLFDTLQDGMVEVFPQLKGAKVEFRWGGKVGFTQEMLPYIGHLEDGTHFAFGYCGRGAAMAVMAGKILAGTITHSDDVINPLRKEKLRPIPFHSQHAKAVGIMKFYKTFQDKYGS</sequence>
<dbReference type="InterPro" id="IPR036188">
    <property type="entry name" value="FAD/NAD-bd_sf"/>
</dbReference>
<comment type="caution">
    <text evidence="2">The sequence shown here is derived from an EMBL/GenBank/DDBJ whole genome shotgun (WGS) entry which is preliminary data.</text>
</comment>
<proteinExistence type="predicted"/>
<protein>
    <submittedName>
        <fullName evidence="2">Oxidoreductase</fullName>
    </submittedName>
</protein>
<evidence type="ECO:0000259" key="1">
    <source>
        <dbReference type="Pfam" id="PF01266"/>
    </source>
</evidence>
<dbReference type="SUPFAM" id="SSF51905">
    <property type="entry name" value="FAD/NAD(P)-binding domain"/>
    <property type="match status" value="1"/>
</dbReference>
<evidence type="ECO:0000313" key="3">
    <source>
        <dbReference type="Proteomes" id="UP000680279"/>
    </source>
</evidence>